<dbReference type="InterPro" id="IPR033371">
    <property type="entry name" value="ARGLU1"/>
</dbReference>
<comment type="caution">
    <text evidence="2">The sequence shown here is derived from an EMBL/GenBank/DDBJ whole genome shotgun (WGS) entry which is preliminary data.</text>
</comment>
<evidence type="ECO:0000256" key="1">
    <source>
        <dbReference type="SAM" id="MobiDB-lite"/>
    </source>
</evidence>
<proteinExistence type="predicted"/>
<protein>
    <recommendedName>
        <fullName evidence="4">Aminotransferase-like plant mobile domain-containing protein</fullName>
    </recommendedName>
</protein>
<accession>A0A835H2T5</accession>
<dbReference type="GO" id="GO:0045296">
    <property type="term" value="F:cadherin binding"/>
    <property type="evidence" value="ECO:0007669"/>
    <property type="project" value="TreeGrafter"/>
</dbReference>
<evidence type="ECO:0000313" key="3">
    <source>
        <dbReference type="Proteomes" id="UP000631114"/>
    </source>
</evidence>
<evidence type="ECO:0008006" key="4">
    <source>
        <dbReference type="Google" id="ProtNLM"/>
    </source>
</evidence>
<dbReference type="Pfam" id="PF15346">
    <property type="entry name" value="ARGLU"/>
    <property type="match status" value="1"/>
</dbReference>
<keyword evidence="3" id="KW-1185">Reference proteome</keyword>
<evidence type="ECO:0000313" key="2">
    <source>
        <dbReference type="EMBL" id="KAF9590538.1"/>
    </source>
</evidence>
<dbReference type="EMBL" id="JADFTS010000009">
    <property type="protein sequence ID" value="KAF9590538.1"/>
    <property type="molecule type" value="Genomic_DNA"/>
</dbReference>
<name>A0A835H2T5_9MAGN</name>
<reference evidence="2 3" key="1">
    <citation type="submission" date="2020-10" db="EMBL/GenBank/DDBJ databases">
        <title>The Coptis chinensis genome and diversification of protoberbering-type alkaloids.</title>
        <authorList>
            <person name="Wang B."/>
            <person name="Shu S."/>
            <person name="Song C."/>
            <person name="Liu Y."/>
        </authorList>
    </citation>
    <scope>NUCLEOTIDE SEQUENCE [LARGE SCALE GENOMIC DNA]</scope>
    <source>
        <strain evidence="2">HL-2020</strain>
        <tissue evidence="2">Leaf</tissue>
    </source>
</reference>
<organism evidence="2 3">
    <name type="scientific">Coptis chinensis</name>
    <dbReference type="NCBI Taxonomy" id="261450"/>
    <lineage>
        <taxon>Eukaryota</taxon>
        <taxon>Viridiplantae</taxon>
        <taxon>Streptophyta</taxon>
        <taxon>Embryophyta</taxon>
        <taxon>Tracheophyta</taxon>
        <taxon>Spermatophyta</taxon>
        <taxon>Magnoliopsida</taxon>
        <taxon>Ranunculales</taxon>
        <taxon>Ranunculaceae</taxon>
        <taxon>Coptidoideae</taxon>
        <taxon>Coptis</taxon>
    </lineage>
</organism>
<feature type="region of interest" description="Disordered" evidence="1">
    <location>
        <begin position="276"/>
        <end position="308"/>
    </location>
</feature>
<dbReference type="AlphaFoldDB" id="A0A835H2T5"/>
<sequence length="397" mass="45139">MSAGVRISGIKAAYIIPLTTDSGLQFLIDYLSLDSDDGQAHVDEYVRAFYRASRQTGVVSSPQMGGFVILLEESYDSVGVRISGIKVAYITPLTTDSGLQFLMNYLSLDSDDGQAHVDEYVRAFSDVFDGCFFFFRGHSTINLGYLTNFEHLHELGGIDFGGAIYFHLLRCLDRASRQTGVVNSPQMGGFVILLEVWFYEYFCAANPILTEYTDERPRLRAWHGPRRARQTNWDVLKSCELGYRVRADDWTKKSFDFSTTTQKSFTYSKMSHNSFSNSKVSLRHKRRRSTSSSESPINNKSSSSSVGAIDRKNAIEKLKIEEEEKQRLFLKEATAIVQLVIFDDAIGASFIYRSPRREAELKLLEEETMKRVEEAIRKQVEERLNSEEVKARDTKAN</sequence>
<dbReference type="GO" id="GO:0005654">
    <property type="term" value="C:nucleoplasm"/>
    <property type="evidence" value="ECO:0007669"/>
    <property type="project" value="TreeGrafter"/>
</dbReference>
<dbReference type="PANTHER" id="PTHR31711:SF1">
    <property type="entry name" value="ARGININE AND GLUTAMATE-RICH PROTEIN 1"/>
    <property type="match status" value="1"/>
</dbReference>
<dbReference type="GO" id="GO:0005739">
    <property type="term" value="C:mitochondrion"/>
    <property type="evidence" value="ECO:0007669"/>
    <property type="project" value="TreeGrafter"/>
</dbReference>
<dbReference type="PANTHER" id="PTHR31711">
    <property type="entry name" value="ARGININE AND GLUTAMATE-RICH PROTEIN 1"/>
    <property type="match status" value="1"/>
</dbReference>
<dbReference type="Proteomes" id="UP000631114">
    <property type="component" value="Unassembled WGS sequence"/>
</dbReference>
<feature type="compositionally biased region" description="Low complexity" evidence="1">
    <location>
        <begin position="290"/>
        <end position="305"/>
    </location>
</feature>
<gene>
    <name evidence="2" type="ORF">IFM89_035856</name>
</gene>